<protein>
    <submittedName>
        <fullName evidence="1">Uncharacterized protein</fullName>
    </submittedName>
</protein>
<accession>A0A3G2KG82</accession>
<dbReference type="RefSeq" id="YP_009841711.1">
    <property type="nucleotide sequence ID" value="NC_048734.1"/>
</dbReference>
<evidence type="ECO:0000313" key="2">
    <source>
        <dbReference type="Proteomes" id="UP000278789"/>
    </source>
</evidence>
<dbReference type="EMBL" id="MH834613">
    <property type="protein sequence ID" value="AYN57993.1"/>
    <property type="molecule type" value="Genomic_DNA"/>
</dbReference>
<gene>
    <name evidence="1" type="primary">43</name>
    <name evidence="1" type="ORF">SEA_FOWLMOUTH_43</name>
</gene>
<dbReference type="KEGG" id="vg:55611903"/>
<name>A0A3G2KG82_9CAUD</name>
<sequence>MLAIATVTTELPVGTTVFGGVRFSPSHEVNESRWLTMKYKGWNHG</sequence>
<keyword evidence="2" id="KW-1185">Reference proteome</keyword>
<evidence type="ECO:0000313" key="1">
    <source>
        <dbReference type="EMBL" id="AYN57993.1"/>
    </source>
</evidence>
<dbReference type="Proteomes" id="UP000278789">
    <property type="component" value="Segment"/>
</dbReference>
<reference evidence="1" key="1">
    <citation type="submission" date="2018-09" db="EMBL/GenBank/DDBJ databases">
        <authorList>
            <person name="Bryant B."/>
            <person name="Burch A."/>
            <person name="Dorissaint R."/>
            <person name="Douthitt C."/>
            <person name="Garofalo J."/>
            <person name="Kuiack J."/>
            <person name="Marcillon S."/>
            <person name="Moreno J."/>
            <person name="Norus J."/>
            <person name="Parks M."/>
            <person name="Peroza J."/>
            <person name="Wilse K."/>
            <person name="Wiersma-Koch H."/>
            <person name="D'Elia T."/>
            <person name="Garlena R.A."/>
            <person name="Russell D.A."/>
            <person name="Pope W.H."/>
            <person name="Jacobs-Sera D."/>
            <person name="Hatfull G.F."/>
        </authorList>
    </citation>
    <scope>NUCLEOTIDE SEQUENCE [LARGE SCALE GENOMIC DNA]</scope>
</reference>
<organism evidence="1 2">
    <name type="scientific">Mycobacterium phage Fowlmouth</name>
    <dbReference type="NCBI Taxonomy" id="2419978"/>
    <lineage>
        <taxon>Viruses</taxon>
        <taxon>Duplodnaviria</taxon>
        <taxon>Heunggongvirae</taxon>
        <taxon>Uroviricota</taxon>
        <taxon>Caudoviricetes</taxon>
        <taxon>Fowlmouthvirus</taxon>
        <taxon>Fowlmouthvirus fowlmouth</taxon>
    </lineage>
</organism>
<proteinExistence type="predicted"/>
<dbReference type="GeneID" id="55611903"/>